<proteinExistence type="predicted"/>
<evidence type="ECO:0000313" key="2">
    <source>
        <dbReference type="Proteomes" id="UP000059425"/>
    </source>
</evidence>
<organism evidence="1 2">
    <name type="scientific">Pseudomonas fluorescens</name>
    <dbReference type="NCBI Taxonomy" id="294"/>
    <lineage>
        <taxon>Bacteria</taxon>
        <taxon>Pseudomonadati</taxon>
        <taxon>Pseudomonadota</taxon>
        <taxon>Gammaproteobacteria</taxon>
        <taxon>Pseudomonadales</taxon>
        <taxon>Pseudomonadaceae</taxon>
        <taxon>Pseudomonas</taxon>
    </lineage>
</organism>
<reference evidence="2" key="1">
    <citation type="submission" date="2015-09" db="EMBL/GenBank/DDBJ databases">
        <title>Whole genome sequence of Pseudomonas fluorescens FW300-N2C3.</title>
        <authorList>
            <person name="Ray J."/>
            <person name="Melnyk R."/>
            <person name="Deutschbauer A."/>
        </authorList>
    </citation>
    <scope>NUCLEOTIDE SEQUENCE [LARGE SCALE GENOMIC DNA]</scope>
    <source>
        <strain evidence="2">FW300-N2C3</strain>
    </source>
</reference>
<protein>
    <submittedName>
        <fullName evidence="1">Uncharacterized protein</fullName>
    </submittedName>
</protein>
<dbReference type="AlphaFoldDB" id="A0A0N9VXD1"/>
<dbReference type="Proteomes" id="UP000059425">
    <property type="component" value="Chromosome"/>
</dbReference>
<gene>
    <name evidence="1" type="ORF">AO356_01535</name>
</gene>
<name>A0A0N9VXD1_PSEFL</name>
<dbReference type="EMBL" id="CP012831">
    <property type="protein sequence ID" value="ALI05515.1"/>
    <property type="molecule type" value="Genomic_DNA"/>
</dbReference>
<accession>A0A0N9VXD1</accession>
<sequence length="257" mass="29025">MIKTLISTHRLPEEIAEQIKTLDMTAQINQLIAELNNQPTFTDARSRRAAIMNITNLHTATITLHCTNIGNISIKPLTSVDVSSQLYSIPGRSILFAVDRPFDVQRYTLEGHRLEKADTVRIDKNNPLVIDGSRTLFDYCRPAQTNTGLVGRINLPDRSADIGVFDRASLRKVAWLPHDDSAARYLVSLELLETVQDPERSRVAGELIYHYHPAVAWKAFQVLYRANPQDALSYIALLKKHQDSRLDNLLQPFEQAA</sequence>
<evidence type="ECO:0000313" key="1">
    <source>
        <dbReference type="EMBL" id="ALI05515.1"/>
    </source>
</evidence>
<reference evidence="1 2" key="2">
    <citation type="journal article" date="2018" name="Nature">
        <title>Mutant phenotypes for thousands of bacterial genes of unknown function.</title>
        <authorList>
            <person name="Price M.N."/>
            <person name="Wetmore K.M."/>
            <person name="Waters R.J."/>
            <person name="Callaghan M."/>
            <person name="Ray J."/>
            <person name="Liu H."/>
            <person name="Kuehl J.V."/>
            <person name="Melnyk R.A."/>
            <person name="Lamson J.S."/>
            <person name="Suh Y."/>
            <person name="Carlson H.K."/>
            <person name="Esquivel Z."/>
            <person name="Sadeeshkumar H."/>
            <person name="Chakraborty R."/>
            <person name="Zane G.M."/>
            <person name="Rubin B.E."/>
            <person name="Wall J.D."/>
            <person name="Visel A."/>
            <person name="Bristow J."/>
            <person name="Blow M.J."/>
            <person name="Arkin A.P."/>
            <person name="Deutschbauer A.M."/>
        </authorList>
    </citation>
    <scope>NUCLEOTIDE SEQUENCE [LARGE SCALE GENOMIC DNA]</scope>
    <source>
        <strain evidence="1 2">FW300-N2C3</strain>
    </source>
</reference>
<dbReference type="RefSeq" id="WP_060738289.1">
    <property type="nucleotide sequence ID" value="NZ_CP012831.1"/>
</dbReference>